<evidence type="ECO:0000256" key="9">
    <source>
        <dbReference type="ARBA" id="ARBA00023180"/>
    </source>
</evidence>
<keyword evidence="7 11" id="KW-0472">Membrane</keyword>
<dbReference type="Gene3D" id="1.20.1070.10">
    <property type="entry name" value="Rhodopsin 7-helix transmembrane proteins"/>
    <property type="match status" value="1"/>
</dbReference>
<dbReference type="EMBL" id="CAKKLH010000002">
    <property type="protein sequence ID" value="CAH0098506.1"/>
    <property type="molecule type" value="Genomic_DNA"/>
</dbReference>
<accession>A0A8J2WEE9</accession>
<comment type="caution">
    <text evidence="13">The sequence shown here is derived from an EMBL/GenBank/DDBJ whole genome shotgun (WGS) entry which is preliminary data.</text>
</comment>
<sequence>MDNSSTVDIFINSSSIFQTNLDIPMNIRPLSLNIQKIRMAIIVFGTLINFLVIVVICNSRQLFYPRHMYWVAISLINQKCIIQAIIEIVAIMGDDKVSCQIFVLNAGVNYTIVLVFLALAALDRYLAIARYDWYKKKVTNRGTICLLSIAFAVTYLAATSPFWTGFKNIKNCTINMTHMHVILIHDLILGIICITLHVMIFIRLRAAIRKQSLHFRPTSMAFQFRQNPSNAVKIHDAENGEQLQKGNATGDSITNQLDCELNDIDCFSWFFNRPKLDRLEIRAAFSMSINMLPFCFCTFPVTLNAIAIYWCVRLQIYCPTVFHINPYLTDLFLIHTVYNPLMYMLTSKEFQRALIHLKDKMSFKIICYK</sequence>
<dbReference type="GO" id="GO:0007189">
    <property type="term" value="P:adenylate cyclase-activating G protein-coupled receptor signaling pathway"/>
    <property type="evidence" value="ECO:0007669"/>
    <property type="project" value="TreeGrafter"/>
</dbReference>
<feature type="transmembrane region" description="Helical" evidence="11">
    <location>
        <begin position="37"/>
        <end position="57"/>
    </location>
</feature>
<dbReference type="AlphaFoldDB" id="A0A8J2WEE9"/>
<evidence type="ECO:0000256" key="8">
    <source>
        <dbReference type="ARBA" id="ARBA00023170"/>
    </source>
</evidence>
<feature type="transmembrane region" description="Helical" evidence="11">
    <location>
        <begin position="143"/>
        <end position="163"/>
    </location>
</feature>
<evidence type="ECO:0000259" key="12">
    <source>
        <dbReference type="PROSITE" id="PS50262"/>
    </source>
</evidence>
<dbReference type="PRINTS" id="PR00237">
    <property type="entry name" value="GPCRRHODOPSN"/>
</dbReference>
<organism evidence="13 14">
    <name type="scientific">Daphnia galeata</name>
    <dbReference type="NCBI Taxonomy" id="27404"/>
    <lineage>
        <taxon>Eukaryota</taxon>
        <taxon>Metazoa</taxon>
        <taxon>Ecdysozoa</taxon>
        <taxon>Arthropoda</taxon>
        <taxon>Crustacea</taxon>
        <taxon>Branchiopoda</taxon>
        <taxon>Diplostraca</taxon>
        <taxon>Cladocera</taxon>
        <taxon>Anomopoda</taxon>
        <taxon>Daphniidae</taxon>
        <taxon>Daphnia</taxon>
    </lineage>
</organism>
<evidence type="ECO:0000256" key="5">
    <source>
        <dbReference type="ARBA" id="ARBA00022989"/>
    </source>
</evidence>
<comment type="subcellular location">
    <subcellularLocation>
        <location evidence="1">Cell membrane</location>
        <topology evidence="1">Multi-pass membrane protein</topology>
    </subcellularLocation>
</comment>
<keyword evidence="5 11" id="KW-1133">Transmembrane helix</keyword>
<evidence type="ECO:0000256" key="2">
    <source>
        <dbReference type="ARBA" id="ARBA00010663"/>
    </source>
</evidence>
<keyword evidence="8" id="KW-0675">Receptor</keyword>
<evidence type="ECO:0000256" key="10">
    <source>
        <dbReference type="ARBA" id="ARBA00023224"/>
    </source>
</evidence>
<gene>
    <name evidence="13" type="ORF">DGAL_LOCUS589</name>
</gene>
<evidence type="ECO:0000256" key="1">
    <source>
        <dbReference type="ARBA" id="ARBA00004651"/>
    </source>
</evidence>
<keyword evidence="14" id="KW-1185">Reference proteome</keyword>
<dbReference type="CDD" id="cd00637">
    <property type="entry name" value="7tm_classA_rhodopsin-like"/>
    <property type="match status" value="1"/>
</dbReference>
<keyword evidence="6" id="KW-0297">G-protein coupled receptor</keyword>
<dbReference type="OrthoDB" id="6346612at2759"/>
<feature type="transmembrane region" description="Helical" evidence="11">
    <location>
        <begin position="183"/>
        <end position="202"/>
    </location>
</feature>
<evidence type="ECO:0000313" key="14">
    <source>
        <dbReference type="Proteomes" id="UP000789390"/>
    </source>
</evidence>
<feature type="domain" description="G-protein coupled receptors family 1 profile" evidence="12">
    <location>
        <begin position="48"/>
        <end position="343"/>
    </location>
</feature>
<keyword evidence="10" id="KW-0807">Transducer</keyword>
<keyword evidence="4 11" id="KW-0812">Transmembrane</keyword>
<dbReference type="Proteomes" id="UP000789390">
    <property type="component" value="Unassembled WGS sequence"/>
</dbReference>
<name>A0A8J2WEE9_9CRUS</name>
<comment type="similarity">
    <text evidence="2">Belongs to the G-protein coupled receptor 1 family.</text>
</comment>
<keyword evidence="3" id="KW-1003">Cell membrane</keyword>
<evidence type="ECO:0000256" key="4">
    <source>
        <dbReference type="ARBA" id="ARBA00022692"/>
    </source>
</evidence>
<feature type="transmembrane region" description="Helical" evidence="11">
    <location>
        <begin position="283"/>
        <end position="310"/>
    </location>
</feature>
<keyword evidence="9" id="KW-0325">Glycoprotein</keyword>
<evidence type="ECO:0000256" key="6">
    <source>
        <dbReference type="ARBA" id="ARBA00023040"/>
    </source>
</evidence>
<evidence type="ECO:0000256" key="3">
    <source>
        <dbReference type="ARBA" id="ARBA00022475"/>
    </source>
</evidence>
<dbReference type="Pfam" id="PF00001">
    <property type="entry name" value="7tm_1"/>
    <property type="match status" value="1"/>
</dbReference>
<feature type="transmembrane region" description="Helical" evidence="11">
    <location>
        <begin position="102"/>
        <end position="122"/>
    </location>
</feature>
<dbReference type="GO" id="GO:0005886">
    <property type="term" value="C:plasma membrane"/>
    <property type="evidence" value="ECO:0007669"/>
    <property type="project" value="UniProtKB-SubCell"/>
</dbReference>
<evidence type="ECO:0000256" key="7">
    <source>
        <dbReference type="ARBA" id="ARBA00023136"/>
    </source>
</evidence>
<dbReference type="InterPro" id="IPR017452">
    <property type="entry name" value="GPCR_Rhodpsn_7TM"/>
</dbReference>
<dbReference type="PANTHER" id="PTHR24246:SF27">
    <property type="entry name" value="ADENOSINE RECEPTOR, ISOFORM A"/>
    <property type="match status" value="1"/>
</dbReference>
<evidence type="ECO:0000256" key="11">
    <source>
        <dbReference type="SAM" id="Phobius"/>
    </source>
</evidence>
<proteinExistence type="inferred from homology"/>
<dbReference type="GO" id="GO:0004930">
    <property type="term" value="F:G protein-coupled receptor activity"/>
    <property type="evidence" value="ECO:0007669"/>
    <property type="project" value="UniProtKB-KW"/>
</dbReference>
<dbReference type="PROSITE" id="PS50262">
    <property type="entry name" value="G_PROTEIN_RECEP_F1_2"/>
    <property type="match status" value="1"/>
</dbReference>
<dbReference type="PANTHER" id="PTHR24246">
    <property type="entry name" value="OLFACTORY RECEPTOR AND ADENOSINE RECEPTOR"/>
    <property type="match status" value="1"/>
</dbReference>
<feature type="transmembrane region" description="Helical" evidence="11">
    <location>
        <begin position="69"/>
        <end position="90"/>
    </location>
</feature>
<evidence type="ECO:0000313" key="13">
    <source>
        <dbReference type="EMBL" id="CAH0098506.1"/>
    </source>
</evidence>
<reference evidence="13" key="1">
    <citation type="submission" date="2021-11" db="EMBL/GenBank/DDBJ databases">
        <authorList>
            <person name="Schell T."/>
        </authorList>
    </citation>
    <scope>NUCLEOTIDE SEQUENCE</scope>
    <source>
        <strain evidence="13">M5</strain>
    </source>
</reference>
<dbReference type="InterPro" id="IPR000276">
    <property type="entry name" value="GPCR_Rhodpsn"/>
</dbReference>
<dbReference type="GO" id="GO:0001973">
    <property type="term" value="P:G protein-coupled adenosine receptor signaling pathway"/>
    <property type="evidence" value="ECO:0007669"/>
    <property type="project" value="TreeGrafter"/>
</dbReference>
<protein>
    <recommendedName>
        <fullName evidence="12">G-protein coupled receptors family 1 profile domain-containing protein</fullName>
    </recommendedName>
</protein>
<dbReference type="SUPFAM" id="SSF81321">
    <property type="entry name" value="Family A G protein-coupled receptor-like"/>
    <property type="match status" value="1"/>
</dbReference>